<dbReference type="EMBL" id="JACHYB010000001">
    <property type="protein sequence ID" value="MBB3186041.1"/>
    <property type="molecule type" value="Genomic_DNA"/>
</dbReference>
<comment type="similarity">
    <text evidence="1">Belongs to the glycosyltransferase 2 family.</text>
</comment>
<dbReference type="SUPFAM" id="SSF53448">
    <property type="entry name" value="Nucleotide-diphospho-sugar transferases"/>
    <property type="match status" value="1"/>
</dbReference>
<evidence type="ECO:0000313" key="7">
    <source>
        <dbReference type="Proteomes" id="UP000544222"/>
    </source>
</evidence>
<reference evidence="6 7" key="1">
    <citation type="submission" date="2020-08" db="EMBL/GenBank/DDBJ databases">
        <title>Genomic Encyclopedia of Type Strains, Phase IV (KMG-IV): sequencing the most valuable type-strain genomes for metagenomic binning, comparative biology and taxonomic classification.</title>
        <authorList>
            <person name="Goeker M."/>
        </authorList>
    </citation>
    <scope>NUCLEOTIDE SEQUENCE [LARGE SCALE GENOMIC DNA]</scope>
    <source>
        <strain evidence="6 7">DSM 27471</strain>
    </source>
</reference>
<evidence type="ECO:0000256" key="2">
    <source>
        <dbReference type="ARBA" id="ARBA00022676"/>
    </source>
</evidence>
<evidence type="ECO:0000313" key="6">
    <source>
        <dbReference type="EMBL" id="MBB3186041.1"/>
    </source>
</evidence>
<dbReference type="InterPro" id="IPR029044">
    <property type="entry name" value="Nucleotide-diphossugar_trans"/>
</dbReference>
<dbReference type="InterPro" id="IPR001173">
    <property type="entry name" value="Glyco_trans_2-like"/>
</dbReference>
<dbReference type="Gene3D" id="3.90.550.10">
    <property type="entry name" value="Spore Coat Polysaccharide Biosynthesis Protein SpsA, Chain A"/>
    <property type="match status" value="1"/>
</dbReference>
<keyword evidence="2" id="KW-0328">Glycosyltransferase</keyword>
<dbReference type="PANTHER" id="PTHR43630">
    <property type="entry name" value="POLY-BETA-1,6-N-ACETYL-D-GLUCOSAMINE SYNTHASE"/>
    <property type="match status" value="1"/>
</dbReference>
<dbReference type="GO" id="GO:0016757">
    <property type="term" value="F:glycosyltransferase activity"/>
    <property type="evidence" value="ECO:0007669"/>
    <property type="project" value="UniProtKB-KW"/>
</dbReference>
<keyword evidence="4" id="KW-0472">Membrane</keyword>
<keyword evidence="3 6" id="KW-0808">Transferase</keyword>
<organism evidence="6 7">
    <name type="scientific">Microbacter margulisiae</name>
    <dbReference type="NCBI Taxonomy" id="1350067"/>
    <lineage>
        <taxon>Bacteria</taxon>
        <taxon>Pseudomonadati</taxon>
        <taxon>Bacteroidota</taxon>
        <taxon>Bacteroidia</taxon>
        <taxon>Bacteroidales</taxon>
        <taxon>Porphyromonadaceae</taxon>
        <taxon>Microbacter</taxon>
    </lineage>
</organism>
<accession>A0A7W5DND5</accession>
<keyword evidence="7" id="KW-1185">Reference proteome</keyword>
<dbReference type="Proteomes" id="UP000544222">
    <property type="component" value="Unassembled WGS sequence"/>
</dbReference>
<gene>
    <name evidence="6" type="ORF">FHX64_000204</name>
</gene>
<proteinExistence type="inferred from homology"/>
<name>A0A7W5DND5_9PORP</name>
<keyword evidence="4" id="KW-1133">Transmembrane helix</keyword>
<dbReference type="PANTHER" id="PTHR43630:SF1">
    <property type="entry name" value="POLY-BETA-1,6-N-ACETYL-D-GLUCOSAMINE SYNTHASE"/>
    <property type="match status" value="1"/>
</dbReference>
<dbReference type="RefSeq" id="WP_183411967.1">
    <property type="nucleotide sequence ID" value="NZ_JACHYB010000001.1"/>
</dbReference>
<keyword evidence="4" id="KW-0812">Transmembrane</keyword>
<evidence type="ECO:0000256" key="1">
    <source>
        <dbReference type="ARBA" id="ARBA00006739"/>
    </source>
</evidence>
<evidence type="ECO:0000259" key="5">
    <source>
        <dbReference type="Pfam" id="PF00535"/>
    </source>
</evidence>
<sequence>MFVTLCLLLSAWPIFIYGNFLSRMKGGWLLYPIIHKTPQPFSIKATIVVCARNESTHIAHLLTALMSQSYINREIIVVDDGSTDNTVEIVHTFAEIILVALPESVGKKAALRKGLEHATGELIICTDADCVMSNDWIRALVNCYQIDFPDMIIGPVRIHHPRASLFQHLQSIEFMSLAASTAGSAIIGRPIMCNGANLAFTKEAWDTSSHELKDCYASGDDMFLMESIKSRGGKIRYAKFQEAIVTTEPVQTFSSFFHQRSRWVSKSEAYSDPDIKFVAGLVASVTLLPFLLALIGVFDPWFFLVSVLSWGIKTGLDYRFLRIFRPFFVIFFPPWQFLLVAVLYPFYIIISLILGRFRKVIWK</sequence>
<evidence type="ECO:0000256" key="3">
    <source>
        <dbReference type="ARBA" id="ARBA00022679"/>
    </source>
</evidence>
<feature type="domain" description="Glycosyltransferase 2-like" evidence="5">
    <location>
        <begin position="46"/>
        <end position="168"/>
    </location>
</feature>
<dbReference type="Pfam" id="PF00535">
    <property type="entry name" value="Glycos_transf_2"/>
    <property type="match status" value="1"/>
</dbReference>
<protein>
    <submittedName>
        <fullName evidence="6">Cellulose synthase/poly-beta-1,6-N-acetylglucosamine synthase-like glycosyltransferase</fullName>
    </submittedName>
</protein>
<dbReference type="AlphaFoldDB" id="A0A7W5DND5"/>
<feature type="transmembrane region" description="Helical" evidence="4">
    <location>
        <begin position="327"/>
        <end position="354"/>
    </location>
</feature>
<evidence type="ECO:0000256" key="4">
    <source>
        <dbReference type="SAM" id="Phobius"/>
    </source>
</evidence>
<feature type="transmembrane region" description="Helical" evidence="4">
    <location>
        <begin position="301"/>
        <end position="321"/>
    </location>
</feature>
<comment type="caution">
    <text evidence="6">The sequence shown here is derived from an EMBL/GenBank/DDBJ whole genome shotgun (WGS) entry which is preliminary data.</text>
</comment>